<evidence type="ECO:0000256" key="1">
    <source>
        <dbReference type="SAM" id="SignalP"/>
    </source>
</evidence>
<dbReference type="Pfam" id="PF20041">
    <property type="entry name" value="DUF6443"/>
    <property type="match status" value="1"/>
</dbReference>
<dbReference type="RefSeq" id="WP_089697094.1">
    <property type="nucleotide sequence ID" value="NZ_FNWQ01000012.1"/>
</dbReference>
<evidence type="ECO:0000313" key="3">
    <source>
        <dbReference type="EMBL" id="SEH49265.1"/>
    </source>
</evidence>
<protein>
    <submittedName>
        <fullName evidence="3">RHS repeat-associated core domain-containing protein</fullName>
    </submittedName>
</protein>
<dbReference type="InterPro" id="IPR022385">
    <property type="entry name" value="Rhs_assc_core"/>
</dbReference>
<gene>
    <name evidence="3" type="ORF">SAMN05421593_0112</name>
</gene>
<dbReference type="AlphaFoldDB" id="A0A1H6IML8"/>
<dbReference type="EMBL" id="FNWQ01000012">
    <property type="protein sequence ID" value="SEH49265.1"/>
    <property type="molecule type" value="Genomic_DNA"/>
</dbReference>
<organism evidence="3 4">
    <name type="scientific">Chryseobacterium culicis</name>
    <dbReference type="NCBI Taxonomy" id="680127"/>
    <lineage>
        <taxon>Bacteria</taxon>
        <taxon>Pseudomonadati</taxon>
        <taxon>Bacteroidota</taxon>
        <taxon>Flavobacteriia</taxon>
        <taxon>Flavobacteriales</taxon>
        <taxon>Weeksellaceae</taxon>
        <taxon>Chryseobacterium group</taxon>
        <taxon>Chryseobacterium</taxon>
    </lineage>
</organism>
<dbReference type="InterPro" id="IPR045619">
    <property type="entry name" value="DUF6443"/>
</dbReference>
<feature type="chain" id="PRO_5011697124" evidence="1">
    <location>
        <begin position="19"/>
        <end position="1231"/>
    </location>
</feature>
<dbReference type="Proteomes" id="UP000198561">
    <property type="component" value="Unassembled WGS sequence"/>
</dbReference>
<dbReference type="Gene3D" id="2.180.10.10">
    <property type="entry name" value="RHS repeat-associated core"/>
    <property type="match status" value="1"/>
</dbReference>
<feature type="signal peptide" evidence="1">
    <location>
        <begin position="1"/>
        <end position="18"/>
    </location>
</feature>
<evidence type="ECO:0000313" key="4">
    <source>
        <dbReference type="Proteomes" id="UP000198561"/>
    </source>
</evidence>
<dbReference type="NCBIfam" id="TIGR03696">
    <property type="entry name" value="Rhs_assc_core"/>
    <property type="match status" value="1"/>
</dbReference>
<dbReference type="OrthoDB" id="2972467at2"/>
<sequence>MKKIILLLNLFMAGFSFAQTNLTQTENYIYEKTCLTEDCSKKTESVQYLDGLGRAKQTIAIKATPSGKDIAVPIEYDIYGRQVKSYLPVPQSGTQNGALYANPLSNAASIYGNEKIYAEKVLESSPLARLQQQKQVGNDWTGHPVQFSYDANTSADEVKKYTVVTSWPEGRTNSELSLSGTYAENTLYKSTVTDEDGNITTEFKNKKGQTLLTRKKDGTQNADTYYVYNEYGGLAYTLPPLASASALTPAMVDNLCYQYRYDGWNRLVEKKIPGKGWEFMVYDKQNRLVLAQDAKLRTTTNNFAAKGWMFTKYDQYGRVAYTGFFANTSTRAAMQTAINNMSANAANNEARSTTSFASDGMDVYYTKNAFPTGSMKILSINYYDTYPSYSFNPPFPTTIMGKTVLSDNSTANAVSTKSLPVMSLVKNIEDDNWTKNYNYYDAKGRVIGTHSINHLGGYSKTESLLDFAGMPQQSKVWHKRLATDPEKVITQSFTYDQQNRLLVHKHQIDSNPEEILIQNEYNELSQLKNKKLGGTSPSQPLQNIDYTYNIRGWNTKINDPSNLNGKLFGYEMKYLSPVNSNVAPGKFSGMITEVDWKNASEDVLKRYNYSYDGLGRLKDAVYSEPNAAVPFNNYYNEHLTYDLNGNIKTLKRNAFPITGNTATQADDLVYDYTGNQLTKVTENALNDSGYEGGNNIITYDQNGNMKDMLDKGIQSIQYNYLNLSNQYTVQQSSAFGQMSYSTMNYLYRADGTKLRKTYSSAPPRGSTTTRITDYLDGFQYTYTEGGGICLECRTESAFEQQAYKNASFVFPGNPTPEWKLDFVSTAAGYYSFTENRYIYQYVDHLGNTRVSFAKNSEGVPEIIDTNNYYPFGLNHISNSFSNSGFGSFYSYKYNDKELQETGLFDYGWRQYMPDLGRWNGIDQLAESYLSTSPFAYVANNPVSSFDVDGRWMDDSGHITDTTGQTFGFLGSSYKPQGATNYLGVKYGDGGGNGSYTPFGRTQAYADLMTAFYNGATGGMSNIGGTLRWWTDYEDPDPTVTGVGAFGMLKLKNPFADSELYNSSQTLRKIAGLGFTFSKLVEAGYKQASVYGKPPAYATMSLYFEKSILGQKILSIKLPFRQLNVDMALKWSQRAKVAGRVLGGIGAGLALADIHQNGVTTSNSLDLVMSVLAVSPTGWGQAIAGTYFLANGITALITGKDIGQHIEGAVNKYYNDGVREEEQRKFNAAMGY</sequence>
<proteinExistence type="predicted"/>
<feature type="domain" description="DUF6443" evidence="2">
    <location>
        <begin position="32"/>
        <end position="144"/>
    </location>
</feature>
<keyword evidence="1" id="KW-0732">Signal</keyword>
<reference evidence="3 4" key="1">
    <citation type="submission" date="2016-10" db="EMBL/GenBank/DDBJ databases">
        <authorList>
            <person name="de Groot N.N."/>
        </authorList>
    </citation>
    <scope>NUCLEOTIDE SEQUENCE [LARGE SCALE GENOMIC DNA]</scope>
    <source>
        <strain evidence="3 4">DSM 23031</strain>
    </source>
</reference>
<accession>A0A1H6IML8</accession>
<evidence type="ECO:0000259" key="2">
    <source>
        <dbReference type="Pfam" id="PF20041"/>
    </source>
</evidence>
<dbReference type="STRING" id="680127.SAMN05421593_0112"/>
<name>A0A1H6IML8_CHRCI</name>